<keyword evidence="8 11" id="KW-0067">ATP-binding</keyword>
<dbReference type="InterPro" id="IPR014729">
    <property type="entry name" value="Rossmann-like_a/b/a_fold"/>
</dbReference>
<dbReference type="EC" id="2.7.7.18" evidence="11"/>
<evidence type="ECO:0000256" key="2">
    <source>
        <dbReference type="ARBA" id="ARBA00005019"/>
    </source>
</evidence>
<dbReference type="GO" id="GO:0004515">
    <property type="term" value="F:nicotinate-nucleotide adenylyltransferase activity"/>
    <property type="evidence" value="ECO:0007669"/>
    <property type="project" value="UniProtKB-UniRule"/>
</dbReference>
<comment type="similarity">
    <text evidence="3 11">Belongs to the NadD family.</text>
</comment>
<evidence type="ECO:0000256" key="10">
    <source>
        <dbReference type="ARBA" id="ARBA00048721"/>
    </source>
</evidence>
<dbReference type="InterPro" id="IPR004821">
    <property type="entry name" value="Cyt_trans-like"/>
</dbReference>
<dbReference type="SUPFAM" id="SSF52374">
    <property type="entry name" value="Nucleotidylyl transferase"/>
    <property type="match status" value="1"/>
</dbReference>
<dbReference type="NCBIfam" id="TIGR00125">
    <property type="entry name" value="cyt_tran_rel"/>
    <property type="match status" value="1"/>
</dbReference>
<dbReference type="Proteomes" id="UP000076661">
    <property type="component" value="Unassembled WGS sequence"/>
</dbReference>
<reference evidence="13 14" key="1">
    <citation type="submission" date="2013-07" db="EMBL/GenBank/DDBJ databases">
        <title>Comparative Genomic and Metabolomic Analysis of Twelve Strains of Pseudoalteromonas luteoviolacea.</title>
        <authorList>
            <person name="Vynne N.G."/>
            <person name="Mansson M."/>
            <person name="Gram L."/>
        </authorList>
    </citation>
    <scope>NUCLEOTIDE SEQUENCE [LARGE SCALE GENOMIC DNA]</scope>
    <source>
        <strain evidence="13 14">S4060-1</strain>
    </source>
</reference>
<evidence type="ECO:0000256" key="9">
    <source>
        <dbReference type="ARBA" id="ARBA00023027"/>
    </source>
</evidence>
<keyword evidence="5 11" id="KW-0808">Transferase</keyword>
<name>A0A162C7R9_9GAMM</name>
<dbReference type="AlphaFoldDB" id="A0A162C7R9"/>
<protein>
    <recommendedName>
        <fullName evidence="11">Probable nicotinate-nucleotide adenylyltransferase</fullName>
        <ecNumber evidence="11">2.7.7.18</ecNumber>
    </recommendedName>
    <alternativeName>
        <fullName evidence="11">Deamido-NAD(+) diphosphorylase</fullName>
    </alternativeName>
    <alternativeName>
        <fullName evidence="11">Deamido-NAD(+) pyrophosphorylase</fullName>
    </alternativeName>
    <alternativeName>
        <fullName evidence="11">Nicotinate mononucleotide adenylyltransferase</fullName>
        <shortName evidence="11">NaMN adenylyltransferase</shortName>
    </alternativeName>
</protein>
<dbReference type="InterPro" id="IPR005248">
    <property type="entry name" value="NadD/NMNAT"/>
</dbReference>
<dbReference type="GO" id="GO:0005524">
    <property type="term" value="F:ATP binding"/>
    <property type="evidence" value="ECO:0007669"/>
    <property type="project" value="UniProtKB-KW"/>
</dbReference>
<evidence type="ECO:0000256" key="11">
    <source>
        <dbReference type="HAMAP-Rule" id="MF_00244"/>
    </source>
</evidence>
<evidence type="ECO:0000256" key="8">
    <source>
        <dbReference type="ARBA" id="ARBA00022840"/>
    </source>
</evidence>
<keyword evidence="6 11" id="KW-0548">Nucleotidyltransferase</keyword>
<dbReference type="NCBIfam" id="NF000840">
    <property type="entry name" value="PRK00071.1-3"/>
    <property type="match status" value="1"/>
</dbReference>
<evidence type="ECO:0000256" key="7">
    <source>
        <dbReference type="ARBA" id="ARBA00022741"/>
    </source>
</evidence>
<dbReference type="EMBL" id="AUXX01000033">
    <property type="protein sequence ID" value="KZN63610.1"/>
    <property type="molecule type" value="Genomic_DNA"/>
</dbReference>
<sequence length="209" mass="23711">MIAIFGGTFDPIHLGHLNMAKHCTEELSLDRLHFLPNAAPVHKKGPGVSTQHRLEMLRIAIAGNPKFALDDREIKRLEPSYSVLTLQELRKEYPLQPIVFLMGMDSFNSLDKWYQWEEITQLCHIVVYQRPGDEYTATPALSSFLKRSQVRSPAELHDCLFGKCYFLCGAPFSAASSKIRKAIKSGASVEPWLCPNVLNYIDKNKLYSD</sequence>
<dbReference type="NCBIfam" id="TIGR00482">
    <property type="entry name" value="nicotinate (nicotinamide) nucleotide adenylyltransferase"/>
    <property type="match status" value="1"/>
</dbReference>
<evidence type="ECO:0000256" key="5">
    <source>
        <dbReference type="ARBA" id="ARBA00022679"/>
    </source>
</evidence>
<dbReference type="CDD" id="cd02165">
    <property type="entry name" value="NMNAT"/>
    <property type="match status" value="1"/>
</dbReference>
<dbReference type="RefSeq" id="WP_063382020.1">
    <property type="nucleotide sequence ID" value="NZ_AUXX01000033.1"/>
</dbReference>
<dbReference type="HAMAP" id="MF_00244">
    <property type="entry name" value="NaMN_adenylyltr"/>
    <property type="match status" value="1"/>
</dbReference>
<comment type="function">
    <text evidence="1 11">Catalyzes the reversible adenylation of nicotinate mononucleotide (NaMN) to nicotinic acid adenine dinucleotide (NaAD).</text>
</comment>
<evidence type="ECO:0000313" key="14">
    <source>
        <dbReference type="Proteomes" id="UP000076661"/>
    </source>
</evidence>
<dbReference type="PANTHER" id="PTHR39321">
    <property type="entry name" value="NICOTINATE-NUCLEOTIDE ADENYLYLTRANSFERASE-RELATED"/>
    <property type="match status" value="1"/>
</dbReference>
<dbReference type="PANTHER" id="PTHR39321:SF3">
    <property type="entry name" value="PHOSPHOPANTETHEINE ADENYLYLTRANSFERASE"/>
    <property type="match status" value="1"/>
</dbReference>
<evidence type="ECO:0000256" key="6">
    <source>
        <dbReference type="ARBA" id="ARBA00022695"/>
    </source>
</evidence>
<keyword evidence="4 11" id="KW-0662">Pyridine nucleotide biosynthesis</keyword>
<evidence type="ECO:0000256" key="4">
    <source>
        <dbReference type="ARBA" id="ARBA00022642"/>
    </source>
</evidence>
<keyword evidence="9 11" id="KW-0520">NAD</keyword>
<feature type="domain" description="Cytidyltransferase-like" evidence="12">
    <location>
        <begin position="4"/>
        <end position="145"/>
    </location>
</feature>
<gene>
    <name evidence="11" type="primary">nadD</name>
    <name evidence="13" type="ORF">N478_24025</name>
</gene>
<dbReference type="Gene3D" id="3.40.50.620">
    <property type="entry name" value="HUPs"/>
    <property type="match status" value="1"/>
</dbReference>
<accession>A0A162C7R9</accession>
<evidence type="ECO:0000259" key="12">
    <source>
        <dbReference type="Pfam" id="PF01467"/>
    </source>
</evidence>
<comment type="caution">
    <text evidence="13">The sequence shown here is derived from an EMBL/GenBank/DDBJ whole genome shotgun (WGS) entry which is preliminary data.</text>
</comment>
<keyword evidence="7 11" id="KW-0547">Nucleotide-binding</keyword>
<dbReference type="GO" id="GO:0009435">
    <property type="term" value="P:NAD+ biosynthetic process"/>
    <property type="evidence" value="ECO:0007669"/>
    <property type="project" value="UniProtKB-UniRule"/>
</dbReference>
<organism evidence="13 14">
    <name type="scientific">Pseudoalteromonas luteoviolacea S4060-1</name>
    <dbReference type="NCBI Taxonomy" id="1365257"/>
    <lineage>
        <taxon>Bacteria</taxon>
        <taxon>Pseudomonadati</taxon>
        <taxon>Pseudomonadota</taxon>
        <taxon>Gammaproteobacteria</taxon>
        <taxon>Alteromonadales</taxon>
        <taxon>Pseudoalteromonadaceae</taxon>
        <taxon>Pseudoalteromonas</taxon>
    </lineage>
</organism>
<dbReference type="PATRIC" id="fig|1365257.3.peg.3617"/>
<comment type="pathway">
    <text evidence="2 11">Cofactor biosynthesis; NAD(+) biosynthesis; deamido-NAD(+) from nicotinate D-ribonucleotide: step 1/1.</text>
</comment>
<dbReference type="NCBIfam" id="NF000839">
    <property type="entry name" value="PRK00071.1-1"/>
    <property type="match status" value="1"/>
</dbReference>
<evidence type="ECO:0000256" key="1">
    <source>
        <dbReference type="ARBA" id="ARBA00002324"/>
    </source>
</evidence>
<comment type="catalytic activity">
    <reaction evidence="10 11">
        <text>nicotinate beta-D-ribonucleotide + ATP + H(+) = deamido-NAD(+) + diphosphate</text>
        <dbReference type="Rhea" id="RHEA:22860"/>
        <dbReference type="ChEBI" id="CHEBI:15378"/>
        <dbReference type="ChEBI" id="CHEBI:30616"/>
        <dbReference type="ChEBI" id="CHEBI:33019"/>
        <dbReference type="ChEBI" id="CHEBI:57502"/>
        <dbReference type="ChEBI" id="CHEBI:58437"/>
        <dbReference type="EC" id="2.7.7.18"/>
    </reaction>
</comment>
<evidence type="ECO:0000313" key="13">
    <source>
        <dbReference type="EMBL" id="KZN63610.1"/>
    </source>
</evidence>
<dbReference type="UniPathway" id="UPA00253">
    <property type="reaction ID" value="UER00332"/>
</dbReference>
<dbReference type="Pfam" id="PF01467">
    <property type="entry name" value="CTP_transf_like"/>
    <property type="match status" value="1"/>
</dbReference>
<evidence type="ECO:0000256" key="3">
    <source>
        <dbReference type="ARBA" id="ARBA00009014"/>
    </source>
</evidence>
<proteinExistence type="inferred from homology"/>